<keyword evidence="1" id="KW-0472">Membrane</keyword>
<dbReference type="AlphaFoldDB" id="A0A2M7V640"/>
<reference evidence="3" key="1">
    <citation type="submission" date="2017-09" db="EMBL/GenBank/DDBJ databases">
        <title>Depth-based differentiation of microbial function through sediment-hosted aquifers and enrichment of novel symbionts in the deep terrestrial subsurface.</title>
        <authorList>
            <person name="Probst A.J."/>
            <person name="Ladd B."/>
            <person name="Jarett J.K."/>
            <person name="Geller-Mcgrath D.E."/>
            <person name="Sieber C.M.K."/>
            <person name="Emerson J.B."/>
            <person name="Anantharaman K."/>
            <person name="Thomas B.C."/>
            <person name="Malmstrom R."/>
            <person name="Stieglmeier M."/>
            <person name="Klingl A."/>
            <person name="Woyke T."/>
            <person name="Ryan C.M."/>
            <person name="Banfield J.F."/>
        </authorList>
    </citation>
    <scope>NUCLEOTIDE SEQUENCE [LARGE SCALE GENOMIC DNA]</scope>
</reference>
<dbReference type="EMBL" id="PFPI01000002">
    <property type="protein sequence ID" value="PIZ94089.1"/>
    <property type="molecule type" value="Genomic_DNA"/>
</dbReference>
<evidence type="ECO:0000256" key="1">
    <source>
        <dbReference type="SAM" id="Phobius"/>
    </source>
</evidence>
<evidence type="ECO:0000313" key="2">
    <source>
        <dbReference type="EMBL" id="PIZ94089.1"/>
    </source>
</evidence>
<keyword evidence="1" id="KW-1133">Transmembrane helix</keyword>
<evidence type="ECO:0000313" key="3">
    <source>
        <dbReference type="Proteomes" id="UP000230078"/>
    </source>
</evidence>
<feature type="transmembrane region" description="Helical" evidence="1">
    <location>
        <begin position="23"/>
        <end position="47"/>
    </location>
</feature>
<feature type="transmembrane region" description="Helical" evidence="1">
    <location>
        <begin position="220"/>
        <end position="246"/>
    </location>
</feature>
<feature type="transmembrane region" description="Helical" evidence="1">
    <location>
        <begin position="171"/>
        <end position="200"/>
    </location>
</feature>
<organism evidence="2 3">
    <name type="scientific">Candidatus Magasanikbacteria bacterium CG_4_10_14_0_2_um_filter_41_31</name>
    <dbReference type="NCBI Taxonomy" id="1974639"/>
    <lineage>
        <taxon>Bacteria</taxon>
        <taxon>Candidatus Magasanikiibacteriota</taxon>
    </lineage>
</organism>
<keyword evidence="1" id="KW-0812">Transmembrane</keyword>
<gene>
    <name evidence="2" type="ORF">COX83_00200</name>
</gene>
<evidence type="ECO:0008006" key="4">
    <source>
        <dbReference type="Google" id="ProtNLM"/>
    </source>
</evidence>
<feature type="transmembrane region" description="Helical" evidence="1">
    <location>
        <begin position="253"/>
        <end position="273"/>
    </location>
</feature>
<proteinExistence type="predicted"/>
<protein>
    <recommendedName>
        <fullName evidence="4">Glycerophosphoryl diester phosphodiesterase membrane domain-containing protein</fullName>
    </recommendedName>
</protein>
<name>A0A2M7V640_9BACT</name>
<feature type="transmembrane region" description="Helical" evidence="1">
    <location>
        <begin position="279"/>
        <end position="303"/>
    </location>
</feature>
<feature type="transmembrane region" description="Helical" evidence="1">
    <location>
        <begin position="78"/>
        <end position="102"/>
    </location>
</feature>
<dbReference type="Proteomes" id="UP000230078">
    <property type="component" value="Unassembled WGS sequence"/>
</dbReference>
<feature type="transmembrane region" description="Helical" evidence="1">
    <location>
        <begin position="145"/>
        <end position="164"/>
    </location>
</feature>
<accession>A0A2M7V640</accession>
<comment type="caution">
    <text evidence="2">The sequence shown here is derived from an EMBL/GenBank/DDBJ whole genome shotgun (WGS) entry which is preliminary data.</text>
</comment>
<sequence>MKPPLYREALAHSWHLAWKEHSLWPFGMFAAALGQMGIIDALVQLWFTARGYRPGSGFLTLYDLFHAGFSGTPIPHGLIGWIAFLCIVFIGFGIVMTFIAVVSQGALVQSTAHSVHHKRLPEAGISWDIGVASFWRVFAVNVLKKVMLCVVGLLIALVSWPILFSLGGSPVLFLVVFLLAAAISLVVSVVSVYAIGYVVIEDYDFLQAVVTGWKLFTEHWLVSLEVGMVIFVFDLAVSFFFVTIFFVSLLPAFVAYLFALLFSSTLLFSLGVAVSATLFLILLFLVAAMFSTFTIATWTYLFMQMHKTGLKSHVLHWLGR</sequence>